<dbReference type="InterPro" id="IPR045800">
    <property type="entry name" value="HMBD"/>
</dbReference>
<evidence type="ECO:0000313" key="4">
    <source>
        <dbReference type="Proteomes" id="UP001500841"/>
    </source>
</evidence>
<dbReference type="Proteomes" id="UP001500841">
    <property type="component" value="Unassembled WGS sequence"/>
</dbReference>
<protein>
    <recommendedName>
        <fullName evidence="2">Heavy metal binding domain-containing protein</fullName>
    </recommendedName>
</protein>
<evidence type="ECO:0000259" key="2">
    <source>
        <dbReference type="Pfam" id="PF19335"/>
    </source>
</evidence>
<reference evidence="4" key="1">
    <citation type="journal article" date="2019" name="Int. J. Syst. Evol. Microbiol.">
        <title>The Global Catalogue of Microorganisms (GCM) 10K type strain sequencing project: providing services to taxonomists for standard genome sequencing and annotation.</title>
        <authorList>
            <consortium name="The Broad Institute Genomics Platform"/>
            <consortium name="The Broad Institute Genome Sequencing Center for Infectious Disease"/>
            <person name="Wu L."/>
            <person name="Ma J."/>
        </authorList>
    </citation>
    <scope>NUCLEOTIDE SEQUENCE [LARGE SCALE GENOMIC DNA]</scope>
    <source>
        <strain evidence="4">JCM 17085</strain>
    </source>
</reference>
<keyword evidence="1" id="KW-0732">Signal</keyword>
<name>A0ABP7WIH1_9SPHI</name>
<feature type="signal peptide" evidence="1">
    <location>
        <begin position="1"/>
        <end position="22"/>
    </location>
</feature>
<organism evidence="3 4">
    <name type="scientific">Mucilaginibacter panaciglaebae</name>
    <dbReference type="NCBI Taxonomy" id="502331"/>
    <lineage>
        <taxon>Bacteria</taxon>
        <taxon>Pseudomonadati</taxon>
        <taxon>Bacteroidota</taxon>
        <taxon>Sphingobacteriia</taxon>
        <taxon>Sphingobacteriales</taxon>
        <taxon>Sphingobacteriaceae</taxon>
        <taxon>Mucilaginibacter</taxon>
    </lineage>
</organism>
<proteinExistence type="predicted"/>
<keyword evidence="4" id="KW-1185">Reference proteome</keyword>
<feature type="chain" id="PRO_5045277649" description="Heavy metal binding domain-containing protein" evidence="1">
    <location>
        <begin position="23"/>
        <end position="64"/>
    </location>
</feature>
<dbReference type="Pfam" id="PF19335">
    <property type="entry name" value="HMBD"/>
    <property type="match status" value="1"/>
</dbReference>
<sequence>MKSVLIAIAFLGIGLSGCSNTAKNQNTTKRQYKYYCVMHPDIGNDKPGVCTKCGMELVEREADK</sequence>
<comment type="caution">
    <text evidence="3">The sequence shown here is derived from an EMBL/GenBank/DDBJ whole genome shotgun (WGS) entry which is preliminary data.</text>
</comment>
<feature type="domain" description="Heavy metal binding" evidence="2">
    <location>
        <begin position="33"/>
        <end position="59"/>
    </location>
</feature>
<accession>A0ABP7WIH1</accession>
<evidence type="ECO:0000256" key="1">
    <source>
        <dbReference type="SAM" id="SignalP"/>
    </source>
</evidence>
<dbReference type="PROSITE" id="PS51257">
    <property type="entry name" value="PROKAR_LIPOPROTEIN"/>
    <property type="match status" value="1"/>
</dbReference>
<gene>
    <name evidence="3" type="ORF">GCM10022392_07780</name>
</gene>
<dbReference type="EMBL" id="BAABCV010000002">
    <property type="protein sequence ID" value="GAA4088939.1"/>
    <property type="molecule type" value="Genomic_DNA"/>
</dbReference>
<evidence type="ECO:0000313" key="3">
    <source>
        <dbReference type="EMBL" id="GAA4088939.1"/>
    </source>
</evidence>
<dbReference type="RefSeq" id="WP_345101141.1">
    <property type="nucleotide sequence ID" value="NZ_BAABCV010000002.1"/>
</dbReference>